<dbReference type="Gene3D" id="2.40.30.110">
    <property type="entry name" value="Aminomethyltransferase beta-barrel domains"/>
    <property type="match status" value="1"/>
</dbReference>
<evidence type="ECO:0000256" key="4">
    <source>
        <dbReference type="ARBA" id="ARBA00022679"/>
    </source>
</evidence>
<comment type="similarity">
    <text evidence="1">Belongs to the GcvT family.</text>
</comment>
<name>B2IGK1_BEII9</name>
<evidence type="ECO:0000256" key="7">
    <source>
        <dbReference type="PIRSR" id="PIRSR006487-1"/>
    </source>
</evidence>
<evidence type="ECO:0000313" key="11">
    <source>
        <dbReference type="Proteomes" id="UP000001695"/>
    </source>
</evidence>
<feature type="domain" description="GCVT N-terminal" evidence="8">
    <location>
        <begin position="22"/>
        <end position="274"/>
    </location>
</feature>
<dbReference type="SUPFAM" id="SSF101790">
    <property type="entry name" value="Aminomethyltransferase beta-barrel domain"/>
    <property type="match status" value="1"/>
</dbReference>
<dbReference type="eggNOG" id="COG0404">
    <property type="taxonomic scope" value="Bacteria"/>
</dbReference>
<dbReference type="HOGENOM" id="CLU_007884_10_0_5"/>
<dbReference type="NCBIfam" id="TIGR00528">
    <property type="entry name" value="gcvT"/>
    <property type="match status" value="1"/>
</dbReference>
<dbReference type="NCBIfam" id="NF001567">
    <property type="entry name" value="PRK00389.1"/>
    <property type="match status" value="1"/>
</dbReference>
<evidence type="ECO:0000313" key="10">
    <source>
        <dbReference type="EMBL" id="ACB94383.1"/>
    </source>
</evidence>
<feature type="binding site" evidence="7">
    <location>
        <position position="212"/>
    </location>
    <ligand>
        <name>substrate</name>
    </ligand>
</feature>
<dbReference type="InterPro" id="IPR029043">
    <property type="entry name" value="GcvT/YgfZ_C"/>
</dbReference>
<dbReference type="PIRSF" id="PIRSF006487">
    <property type="entry name" value="GcvT"/>
    <property type="match status" value="1"/>
</dbReference>
<sequence length="384" mass="40518">MSQAASASDTSGSTPALLHTPLYALHCARGARMVPFACYAMPVQYPTGILEEHLHTRAKAGLFDVSHMGQALLEGQGAAARLETLVPGDLTTLAPGRMRYTQLLNPEGGILDDLMVTRLADDAAGERLFLVVNAATKAQDFAHIGASLPDLRLTLLEDRALLALQGPSAATVLAKHFPAVATMPFMSLIETEREGALWRISRSGYTGEDGFEIAVPAGAAEAFAETLLGDEEVWPIGLGARDSLRLEAGLCLYGHDIDPITTPIEAGLLWSISKRRREGGGFPGAARVQREIAEGPARRRVGLKIEGKIPAREGAKIETLEGEVIGLVTSGGFAPSLGAPIAMGYVASAHAANGTALQVIVRGKPLAATITSMPFVPNHYYRGA</sequence>
<evidence type="ECO:0000259" key="8">
    <source>
        <dbReference type="Pfam" id="PF01571"/>
    </source>
</evidence>
<dbReference type="Gene3D" id="4.10.1250.10">
    <property type="entry name" value="Aminomethyltransferase fragment"/>
    <property type="match status" value="1"/>
</dbReference>
<dbReference type="STRING" id="395963.Bind_0733"/>
<keyword evidence="3" id="KW-0032">Aminotransferase</keyword>
<protein>
    <recommendedName>
        <fullName evidence="2">aminomethyltransferase</fullName>
        <ecNumber evidence="2">2.1.2.10</ecNumber>
    </recommendedName>
    <alternativeName>
        <fullName evidence="5">Glycine cleavage system T protein</fullName>
    </alternativeName>
</protein>
<evidence type="ECO:0000256" key="3">
    <source>
        <dbReference type="ARBA" id="ARBA00022576"/>
    </source>
</evidence>
<dbReference type="GO" id="GO:0004047">
    <property type="term" value="F:aminomethyltransferase activity"/>
    <property type="evidence" value="ECO:0007669"/>
    <property type="project" value="UniProtKB-EC"/>
</dbReference>
<reference evidence="11" key="1">
    <citation type="submission" date="2008-03" db="EMBL/GenBank/DDBJ databases">
        <title>Complete sequence of chromosome of Beijerinckia indica subsp. indica ATCC 9039.</title>
        <authorList>
            <consortium name="US DOE Joint Genome Institute"/>
            <person name="Copeland A."/>
            <person name="Lucas S."/>
            <person name="Lapidus A."/>
            <person name="Glavina del Rio T."/>
            <person name="Dalin E."/>
            <person name="Tice H."/>
            <person name="Bruce D."/>
            <person name="Goodwin L."/>
            <person name="Pitluck S."/>
            <person name="LaButti K."/>
            <person name="Schmutz J."/>
            <person name="Larimer F."/>
            <person name="Land M."/>
            <person name="Hauser L."/>
            <person name="Kyrpides N."/>
            <person name="Mikhailova N."/>
            <person name="Dunfield P.F."/>
            <person name="Dedysh S.N."/>
            <person name="Liesack W."/>
            <person name="Saw J.H."/>
            <person name="Alam M."/>
            <person name="Chen Y."/>
            <person name="Murrell J.C."/>
            <person name="Richardson P."/>
        </authorList>
    </citation>
    <scope>NUCLEOTIDE SEQUENCE [LARGE SCALE GENOMIC DNA]</scope>
    <source>
        <strain evidence="11">ATCC 9039 / DSM 1715 / NCIMB 8712</strain>
    </source>
</reference>
<accession>B2IGK1</accession>
<dbReference type="RefSeq" id="WP_012383740.1">
    <property type="nucleotide sequence ID" value="NC_010581.1"/>
</dbReference>
<dbReference type="PANTHER" id="PTHR43757:SF2">
    <property type="entry name" value="AMINOMETHYLTRANSFERASE, MITOCHONDRIAL"/>
    <property type="match status" value="1"/>
</dbReference>
<dbReference type="OrthoDB" id="9774591at2"/>
<evidence type="ECO:0000256" key="2">
    <source>
        <dbReference type="ARBA" id="ARBA00012616"/>
    </source>
</evidence>
<dbReference type="AlphaFoldDB" id="B2IGK1"/>
<keyword evidence="11" id="KW-1185">Reference proteome</keyword>
<dbReference type="PANTHER" id="PTHR43757">
    <property type="entry name" value="AMINOMETHYLTRANSFERASE"/>
    <property type="match status" value="1"/>
</dbReference>
<dbReference type="InterPro" id="IPR006223">
    <property type="entry name" value="GcvT"/>
</dbReference>
<dbReference type="EC" id="2.1.2.10" evidence="2"/>
<dbReference type="GO" id="GO:0008483">
    <property type="term" value="F:transaminase activity"/>
    <property type="evidence" value="ECO:0007669"/>
    <property type="project" value="UniProtKB-KW"/>
</dbReference>
<dbReference type="Gene3D" id="3.30.1360.120">
    <property type="entry name" value="Probable tRNA modification gtpase trme, domain 1"/>
    <property type="match status" value="1"/>
</dbReference>
<dbReference type="KEGG" id="bid:Bind_0733"/>
<organism evidence="10 11">
    <name type="scientific">Beijerinckia indica subsp. indica (strain ATCC 9039 / DSM 1715 / NCIMB 8712)</name>
    <dbReference type="NCBI Taxonomy" id="395963"/>
    <lineage>
        <taxon>Bacteria</taxon>
        <taxon>Pseudomonadati</taxon>
        <taxon>Pseudomonadota</taxon>
        <taxon>Alphaproteobacteria</taxon>
        <taxon>Hyphomicrobiales</taxon>
        <taxon>Beijerinckiaceae</taxon>
        <taxon>Beijerinckia</taxon>
    </lineage>
</organism>
<dbReference type="GO" id="GO:0006546">
    <property type="term" value="P:glycine catabolic process"/>
    <property type="evidence" value="ECO:0007669"/>
    <property type="project" value="InterPro"/>
</dbReference>
<reference evidence="10 11" key="2">
    <citation type="journal article" date="2010" name="J. Bacteriol.">
        <title>Complete genome sequence of Beijerinckia indica subsp. indica.</title>
        <authorList>
            <person name="Tamas I."/>
            <person name="Dedysh S.N."/>
            <person name="Liesack W."/>
            <person name="Stott M.B."/>
            <person name="Alam M."/>
            <person name="Murrell J.C."/>
            <person name="Dunfield P.F."/>
        </authorList>
    </citation>
    <scope>NUCLEOTIDE SEQUENCE [LARGE SCALE GENOMIC DNA]</scope>
    <source>
        <strain evidence="11">ATCC 9039 / DSM 1715 / NCIMB 8712</strain>
    </source>
</reference>
<dbReference type="InterPro" id="IPR006222">
    <property type="entry name" value="GCVT_N"/>
</dbReference>
<dbReference type="Pfam" id="PF08669">
    <property type="entry name" value="GCV_T_C"/>
    <property type="match status" value="1"/>
</dbReference>
<comment type="catalytic activity">
    <reaction evidence="6">
        <text>N(6)-[(R)-S(8)-aminomethyldihydrolipoyl]-L-lysyl-[protein] + (6S)-5,6,7,8-tetrahydrofolate = N(6)-[(R)-dihydrolipoyl]-L-lysyl-[protein] + (6R)-5,10-methylene-5,6,7,8-tetrahydrofolate + NH4(+)</text>
        <dbReference type="Rhea" id="RHEA:16945"/>
        <dbReference type="Rhea" id="RHEA-COMP:10475"/>
        <dbReference type="Rhea" id="RHEA-COMP:10492"/>
        <dbReference type="ChEBI" id="CHEBI:15636"/>
        <dbReference type="ChEBI" id="CHEBI:28938"/>
        <dbReference type="ChEBI" id="CHEBI:57453"/>
        <dbReference type="ChEBI" id="CHEBI:83100"/>
        <dbReference type="ChEBI" id="CHEBI:83143"/>
        <dbReference type="EC" id="2.1.2.10"/>
    </reaction>
</comment>
<gene>
    <name evidence="10" type="ordered locus">Bind_0733</name>
</gene>
<evidence type="ECO:0000259" key="9">
    <source>
        <dbReference type="Pfam" id="PF08669"/>
    </source>
</evidence>
<evidence type="ECO:0000256" key="6">
    <source>
        <dbReference type="ARBA" id="ARBA00047665"/>
    </source>
</evidence>
<keyword evidence="4" id="KW-0808">Transferase</keyword>
<dbReference type="Pfam" id="PF01571">
    <property type="entry name" value="GCV_T"/>
    <property type="match status" value="1"/>
</dbReference>
<dbReference type="EMBL" id="CP001016">
    <property type="protein sequence ID" value="ACB94383.1"/>
    <property type="molecule type" value="Genomic_DNA"/>
</dbReference>
<dbReference type="InterPro" id="IPR028896">
    <property type="entry name" value="GcvT/YgfZ/DmdA"/>
</dbReference>
<proteinExistence type="inferred from homology"/>
<dbReference type="GO" id="GO:0005960">
    <property type="term" value="C:glycine cleavage complex"/>
    <property type="evidence" value="ECO:0007669"/>
    <property type="project" value="InterPro"/>
</dbReference>
<dbReference type="SUPFAM" id="SSF103025">
    <property type="entry name" value="Folate-binding domain"/>
    <property type="match status" value="1"/>
</dbReference>
<evidence type="ECO:0000256" key="1">
    <source>
        <dbReference type="ARBA" id="ARBA00008609"/>
    </source>
</evidence>
<dbReference type="Gene3D" id="3.30.70.1400">
    <property type="entry name" value="Aminomethyltransferase beta-barrel domains"/>
    <property type="match status" value="1"/>
</dbReference>
<dbReference type="Proteomes" id="UP000001695">
    <property type="component" value="Chromosome"/>
</dbReference>
<dbReference type="NCBIfam" id="NF010093">
    <property type="entry name" value="PRK13579.1"/>
    <property type="match status" value="1"/>
</dbReference>
<dbReference type="InterPro" id="IPR013977">
    <property type="entry name" value="GcvT_C"/>
</dbReference>
<feature type="domain" description="Aminomethyltransferase C-terminal" evidence="9">
    <location>
        <begin position="298"/>
        <end position="376"/>
    </location>
</feature>
<evidence type="ECO:0000256" key="5">
    <source>
        <dbReference type="ARBA" id="ARBA00031395"/>
    </source>
</evidence>
<dbReference type="InterPro" id="IPR027266">
    <property type="entry name" value="TrmE/GcvT-like"/>
</dbReference>